<proteinExistence type="predicted"/>
<dbReference type="PROSITE" id="PS51165">
    <property type="entry name" value="THUMP"/>
    <property type="match status" value="1"/>
</dbReference>
<dbReference type="InterPro" id="IPR004114">
    <property type="entry name" value="THUMP_dom"/>
</dbReference>
<dbReference type="GO" id="GO:0008990">
    <property type="term" value="F:rRNA (guanine-N2-)-methyltransferase activity"/>
    <property type="evidence" value="ECO:0007669"/>
    <property type="project" value="TreeGrafter"/>
</dbReference>
<evidence type="ECO:0000313" key="6">
    <source>
        <dbReference type="Proteomes" id="UP000668060"/>
    </source>
</evidence>
<dbReference type="PANTHER" id="PTHR47313">
    <property type="entry name" value="RIBOSOMAL RNA LARGE SUBUNIT METHYLTRANSFERASE K/L"/>
    <property type="match status" value="1"/>
</dbReference>
<dbReference type="EMBL" id="JAEPLN010000001">
    <property type="protein sequence ID" value="MBO6971268.1"/>
    <property type="molecule type" value="Genomic_DNA"/>
</dbReference>
<evidence type="ECO:0000256" key="1">
    <source>
        <dbReference type="ARBA" id="ARBA00022603"/>
    </source>
</evidence>
<evidence type="ECO:0000256" key="3">
    <source>
        <dbReference type="PROSITE-ProRule" id="PRU00529"/>
    </source>
</evidence>
<feature type="domain" description="THUMP" evidence="4">
    <location>
        <begin position="42"/>
        <end position="154"/>
    </location>
</feature>
<dbReference type="InterPro" id="IPR000241">
    <property type="entry name" value="RlmKL-like_Mtase"/>
</dbReference>
<dbReference type="SMART" id="SM00981">
    <property type="entry name" value="THUMP"/>
    <property type="match status" value="1"/>
</dbReference>
<keyword evidence="1 5" id="KW-0489">Methyltransferase</keyword>
<dbReference type="Pfam" id="PF22020">
    <property type="entry name" value="RlmL_1st"/>
    <property type="match status" value="1"/>
</dbReference>
<dbReference type="GO" id="GO:0070043">
    <property type="term" value="F:rRNA (guanine-N7-)-methyltransferase activity"/>
    <property type="evidence" value="ECO:0007669"/>
    <property type="project" value="TreeGrafter"/>
</dbReference>
<dbReference type="AlphaFoldDB" id="A0A9D9G394"/>
<dbReference type="SUPFAM" id="SSF53335">
    <property type="entry name" value="S-adenosyl-L-methionine-dependent methyltransferases"/>
    <property type="match status" value="1"/>
</dbReference>
<protein>
    <submittedName>
        <fullName evidence="5">Class I SAM-dependent RNA methyltransferase</fullName>
    </submittedName>
</protein>
<reference evidence="5" key="1">
    <citation type="journal article" date="2021" name="Front. Mar. Sci.">
        <title>Genomes of Diverse Isolates of Prochlorococcus High-Light-Adapted Clade II in the Western Pacific Ocean.</title>
        <authorList>
            <person name="Yan W."/>
            <person name="Feng X."/>
            <person name="Zhang W."/>
            <person name="Nawaz M.Z."/>
            <person name="Luo T."/>
            <person name="Zhang R."/>
            <person name="Jiao N."/>
        </authorList>
    </citation>
    <scope>NUCLEOTIDE SEQUENCE</scope>
    <source>
        <strain evidence="5">CUG1433</strain>
    </source>
</reference>
<dbReference type="PROSITE" id="PS00092">
    <property type="entry name" value="N6_MTASE"/>
    <property type="match status" value="1"/>
</dbReference>
<comment type="caution">
    <text evidence="5">The sequence shown here is derived from an EMBL/GenBank/DDBJ whole genome shotgun (WGS) entry which is preliminary data.</text>
</comment>
<dbReference type="Gene3D" id="3.40.50.150">
    <property type="entry name" value="Vaccinia Virus protein VP39"/>
    <property type="match status" value="1"/>
</dbReference>
<sequence>MNVVASSPEGLEKYLAEEISNLGGFNINTYKRFIKFECDFETFYRVHFYSRLAFRFYREIASFNCYDKQSLYAGVRDSFDWLNWVHFDKTFNVQVTGRTSSLSHTHFTALEVKNSITDLQQAVWNKRSNISLDNPDFIIHLHLNNNKAILSLQSSVESLHKRGYRPAIGNAPLKENLASGLINMTQWNGKVPLIDFMCGSGTFLIEAVNQYLGVPINIDQVYLFENWLDFRKDIYLNEKNKAKNKIINYEKLPTIIGCEIDKKVFEQANVNISLAGLENYIELINNDFLALQLSCIPGIIICNPPYGKKLGDENELIYLYEQMGIFLKNNFSGWEFWLLSGNPKLTKYLKMKSSLKIPVSNGGIDCRWIKYLIR</sequence>
<keyword evidence="3" id="KW-0694">RNA-binding</keyword>
<evidence type="ECO:0000313" key="5">
    <source>
        <dbReference type="EMBL" id="MBO6971268.1"/>
    </source>
</evidence>
<name>A0A9D9G394_PROMR</name>
<dbReference type="Pfam" id="PF02926">
    <property type="entry name" value="THUMP"/>
    <property type="match status" value="1"/>
</dbReference>
<accession>A0A9D9G394</accession>
<dbReference type="Proteomes" id="UP000668060">
    <property type="component" value="Unassembled WGS sequence"/>
</dbReference>
<dbReference type="PANTHER" id="PTHR47313:SF1">
    <property type="entry name" value="RIBOSOMAL RNA LARGE SUBUNIT METHYLTRANSFERASE K_L"/>
    <property type="match status" value="1"/>
</dbReference>
<dbReference type="InterPro" id="IPR002052">
    <property type="entry name" value="DNA_methylase_N6_adenine_CS"/>
</dbReference>
<dbReference type="InterPro" id="IPR029063">
    <property type="entry name" value="SAM-dependent_MTases_sf"/>
</dbReference>
<dbReference type="CDD" id="cd11715">
    <property type="entry name" value="THUMP_AdoMetMT"/>
    <property type="match status" value="1"/>
</dbReference>
<organism evidence="5 6">
    <name type="scientific">Prochlorococcus marinus CUG1433</name>
    <dbReference type="NCBI Taxonomy" id="2774506"/>
    <lineage>
        <taxon>Bacteria</taxon>
        <taxon>Bacillati</taxon>
        <taxon>Cyanobacteriota</taxon>
        <taxon>Cyanophyceae</taxon>
        <taxon>Synechococcales</taxon>
        <taxon>Prochlorococcaceae</taxon>
        <taxon>Prochlorococcus</taxon>
    </lineage>
</organism>
<evidence type="ECO:0000256" key="2">
    <source>
        <dbReference type="ARBA" id="ARBA00022679"/>
    </source>
</evidence>
<dbReference type="InterPro" id="IPR054170">
    <property type="entry name" value="RlmL_1st"/>
</dbReference>
<dbReference type="CDD" id="cd02440">
    <property type="entry name" value="AdoMet_MTases"/>
    <property type="match status" value="1"/>
</dbReference>
<dbReference type="Pfam" id="PF01170">
    <property type="entry name" value="UPF0020"/>
    <property type="match status" value="1"/>
</dbReference>
<dbReference type="GO" id="GO:0003723">
    <property type="term" value="F:RNA binding"/>
    <property type="evidence" value="ECO:0007669"/>
    <property type="project" value="UniProtKB-UniRule"/>
</dbReference>
<evidence type="ECO:0000259" key="4">
    <source>
        <dbReference type="PROSITE" id="PS51165"/>
    </source>
</evidence>
<keyword evidence="2" id="KW-0808">Transferase</keyword>
<gene>
    <name evidence="5" type="ORF">JJ842_05000</name>
</gene>
<dbReference type="Gene3D" id="3.30.2130.30">
    <property type="match status" value="1"/>
</dbReference>